<organism evidence="1 2">
    <name type="scientific">Natronobacillus azotifigens</name>
    <dbReference type="NCBI Taxonomy" id="472978"/>
    <lineage>
        <taxon>Bacteria</taxon>
        <taxon>Bacillati</taxon>
        <taxon>Bacillota</taxon>
        <taxon>Bacilli</taxon>
        <taxon>Bacillales</taxon>
        <taxon>Bacillaceae</taxon>
        <taxon>Natronobacillus</taxon>
    </lineage>
</organism>
<name>A0A9J6RB67_9BACI</name>
<evidence type="ECO:0000313" key="2">
    <source>
        <dbReference type="Proteomes" id="UP001084197"/>
    </source>
</evidence>
<dbReference type="PANTHER" id="PTHR36441">
    <property type="entry name" value="HYPOTHETICAL CYTOSOLIC PROTEIN"/>
    <property type="match status" value="1"/>
</dbReference>
<dbReference type="SUPFAM" id="SSF103007">
    <property type="entry name" value="Hypothetical protein TT1725"/>
    <property type="match status" value="1"/>
</dbReference>
<reference evidence="1" key="1">
    <citation type="submission" date="2022-11" db="EMBL/GenBank/DDBJ databases">
        <title>WGS of Natronobacillus azotifigens 24KS-1, an anaerobic diazotrophic haloalkaliphile from soda-rich habitats.</title>
        <authorList>
            <person name="Sorokin D.Y."/>
            <person name="Merkel A.Y."/>
        </authorList>
    </citation>
    <scope>NUCLEOTIDE SEQUENCE</scope>
    <source>
        <strain evidence="1">24KS-1</strain>
    </source>
</reference>
<accession>A0A9J6RB67</accession>
<proteinExistence type="predicted"/>
<dbReference type="AlphaFoldDB" id="A0A9J6RB67"/>
<dbReference type="EMBL" id="JAPRAT010000007">
    <property type="protein sequence ID" value="MCZ0702606.1"/>
    <property type="molecule type" value="Genomic_DNA"/>
</dbReference>
<comment type="caution">
    <text evidence="1">The sequence shown here is derived from an EMBL/GenBank/DDBJ whole genome shotgun (WGS) entry which is preliminary data.</text>
</comment>
<dbReference type="Pfam" id="PF04456">
    <property type="entry name" value="DUF503"/>
    <property type="match status" value="1"/>
</dbReference>
<dbReference type="InterPro" id="IPR007546">
    <property type="entry name" value="DUF503"/>
</dbReference>
<evidence type="ECO:0000313" key="1">
    <source>
        <dbReference type="EMBL" id="MCZ0702606.1"/>
    </source>
</evidence>
<dbReference type="InterPro" id="IPR036746">
    <property type="entry name" value="TT1725-like_sf"/>
</dbReference>
<keyword evidence="2" id="KW-1185">Reference proteome</keyword>
<protein>
    <submittedName>
        <fullName evidence="1">DUF503 family protein</fullName>
    </submittedName>
</protein>
<dbReference type="Gene3D" id="3.30.70.1120">
    <property type="entry name" value="TT1725-like"/>
    <property type="match status" value="1"/>
</dbReference>
<gene>
    <name evidence="1" type="ORF">OWO01_05195</name>
</gene>
<dbReference type="Proteomes" id="UP001084197">
    <property type="component" value="Unassembled WGS sequence"/>
</dbReference>
<dbReference type="RefSeq" id="WP_268779376.1">
    <property type="nucleotide sequence ID" value="NZ_JAPRAT010000007.1"/>
</dbReference>
<sequence>MILYVEVECFIYEAHSLKDKRSVIKRIITRLQNEYNITISELDYQDLWQRTLFGIGTISPDRVRAERVIDQCLAKIDSFPEIERTSADKQWLG</sequence>
<dbReference type="PANTHER" id="PTHR36441:SF1">
    <property type="entry name" value="DUF503 DOMAIN-CONTAINING PROTEIN"/>
    <property type="match status" value="1"/>
</dbReference>